<proteinExistence type="predicted"/>
<dbReference type="InterPro" id="IPR023393">
    <property type="entry name" value="START-like_dom_sf"/>
</dbReference>
<dbReference type="EMBL" id="BHZE01000004">
    <property type="protein sequence ID" value="GCD77124.1"/>
    <property type="molecule type" value="Genomic_DNA"/>
</dbReference>
<dbReference type="AlphaFoldDB" id="A0A401XJH4"/>
<evidence type="ECO:0000313" key="1">
    <source>
        <dbReference type="EMBL" id="GCD77124.1"/>
    </source>
</evidence>
<gene>
    <name evidence="1" type="ORF">JCM31826_06060</name>
</gene>
<protein>
    <recommendedName>
        <fullName evidence="3">Orotate phosphoribosyltransferase</fullName>
    </recommendedName>
</protein>
<accession>A0A401XJH4</accession>
<dbReference type="Gene3D" id="3.30.530.20">
    <property type="match status" value="1"/>
</dbReference>
<dbReference type="Proteomes" id="UP000286715">
    <property type="component" value="Unassembled WGS sequence"/>
</dbReference>
<organism evidence="1 2">
    <name type="scientific">Thermaurantimonas aggregans</name>
    <dbReference type="NCBI Taxonomy" id="2173829"/>
    <lineage>
        <taxon>Bacteria</taxon>
        <taxon>Pseudomonadati</taxon>
        <taxon>Bacteroidota</taxon>
        <taxon>Flavobacteriia</taxon>
        <taxon>Flavobacteriales</taxon>
        <taxon>Schleiferiaceae</taxon>
        <taxon>Thermaurantimonas</taxon>
    </lineage>
</organism>
<evidence type="ECO:0008006" key="3">
    <source>
        <dbReference type="Google" id="ProtNLM"/>
    </source>
</evidence>
<dbReference type="SUPFAM" id="SSF55961">
    <property type="entry name" value="Bet v1-like"/>
    <property type="match status" value="1"/>
</dbReference>
<reference evidence="1 2" key="1">
    <citation type="submission" date="2018-11" db="EMBL/GenBank/DDBJ databases">
        <title>Schleiferia aggregans sp. nov., a moderately thermophilic heterotrophic bacterium isolated from microbial mats at a terrestrial hot spring.</title>
        <authorList>
            <person name="Iino T."/>
            <person name="Ohkuma M."/>
            <person name="Haruta S."/>
        </authorList>
    </citation>
    <scope>NUCLEOTIDE SEQUENCE [LARGE SCALE GENOMIC DNA]</scope>
    <source>
        <strain evidence="1 2">LA</strain>
    </source>
</reference>
<comment type="caution">
    <text evidence="1">The sequence shown here is derived from an EMBL/GenBank/DDBJ whole genome shotgun (WGS) entry which is preliminary data.</text>
</comment>
<sequence>MNLQSKLITVNKPVSEVYNQLTSSLEKYKEIMPTEVTVFKAEGDTFTFGLKGFPEVQLRVKEKVENQKITFESATPILKFTLTCALSEQSPQTSGIQFFFDGEVNMMMRMMLEKPLQNFIDKLAEKAGAL</sequence>
<keyword evidence="2" id="KW-1185">Reference proteome</keyword>
<dbReference type="RefSeq" id="WP_124397185.1">
    <property type="nucleotide sequence ID" value="NZ_BHZE01000004.1"/>
</dbReference>
<evidence type="ECO:0000313" key="2">
    <source>
        <dbReference type="Proteomes" id="UP000286715"/>
    </source>
</evidence>
<dbReference type="OrthoDB" id="1011799at2"/>
<name>A0A401XJH4_9FLAO</name>